<evidence type="ECO:0000256" key="5">
    <source>
        <dbReference type="ARBA" id="ARBA00022729"/>
    </source>
</evidence>
<evidence type="ECO:0000313" key="14">
    <source>
        <dbReference type="Proteomes" id="UP000005446"/>
    </source>
</evidence>
<reference evidence="13 14" key="1">
    <citation type="journal article" date="2012" name="Eukaryot. Cell">
        <title>Genome sequence of the fungus Glarea lozoyensis: the first genome sequence of a species from the Helotiaceae family.</title>
        <authorList>
            <person name="Youssar L."/>
            <person name="Gruening B.A."/>
            <person name="Erxleben A."/>
            <person name="Guenther S."/>
            <person name="Huettel W."/>
        </authorList>
    </citation>
    <scope>NUCLEOTIDE SEQUENCE [LARGE SCALE GENOMIC DNA]</scope>
    <source>
        <strain evidence="14">ATCC 74030 / MF5533</strain>
    </source>
</reference>
<organism evidence="13 14">
    <name type="scientific">Glarea lozoyensis (strain ATCC 74030 / MF5533)</name>
    <dbReference type="NCBI Taxonomy" id="1104152"/>
    <lineage>
        <taxon>Eukaryota</taxon>
        <taxon>Fungi</taxon>
        <taxon>Dikarya</taxon>
        <taxon>Ascomycota</taxon>
        <taxon>Pezizomycotina</taxon>
        <taxon>Leotiomycetes</taxon>
        <taxon>Helotiales</taxon>
        <taxon>Helotiaceae</taxon>
        <taxon>Glarea</taxon>
    </lineage>
</organism>
<dbReference type="AlphaFoldDB" id="H0EM25"/>
<keyword evidence="7" id="KW-0119">Carbohydrate metabolism</keyword>
<dbReference type="HOGENOM" id="CLU_033459_1_0_1"/>
<keyword evidence="5 12" id="KW-0732">Signal</keyword>
<dbReference type="InterPro" id="IPR051526">
    <property type="entry name" value="Beta-Glucosidase_SUN"/>
</dbReference>
<feature type="compositionally biased region" description="Low complexity" evidence="11">
    <location>
        <begin position="135"/>
        <end position="159"/>
    </location>
</feature>
<gene>
    <name evidence="13" type="ORF">M7I_3651</name>
</gene>
<dbReference type="OrthoDB" id="5339822at2759"/>
<comment type="subcellular location">
    <subcellularLocation>
        <location evidence="1">Secreted</location>
        <location evidence="1">Cell wall</location>
    </subcellularLocation>
</comment>
<dbReference type="PANTHER" id="PTHR31316">
    <property type="entry name" value="BETA-GLUCOSIDASE-LIKE PROTEIN NCA3, MITOCHONDRIAL-RELATED"/>
    <property type="match status" value="1"/>
</dbReference>
<feature type="signal peptide" evidence="12">
    <location>
        <begin position="1"/>
        <end position="17"/>
    </location>
</feature>
<evidence type="ECO:0000256" key="2">
    <source>
        <dbReference type="ARBA" id="ARBA00010579"/>
    </source>
</evidence>
<keyword evidence="10" id="KW-0624">Polysaccharide degradation</keyword>
<dbReference type="GO" id="GO:0031505">
    <property type="term" value="P:fungal-type cell wall organization"/>
    <property type="evidence" value="ECO:0007669"/>
    <property type="project" value="TreeGrafter"/>
</dbReference>
<evidence type="ECO:0000256" key="6">
    <source>
        <dbReference type="ARBA" id="ARBA00022801"/>
    </source>
</evidence>
<evidence type="ECO:0000313" key="13">
    <source>
        <dbReference type="EMBL" id="EHL00369.1"/>
    </source>
</evidence>
<sequence length="440" mass="45008">MKFSRIALLSAATLAVAQPQHNHARLHGKRGTPVEARDAAYTTVVAGPVVTVYELNGVTITYDDVQAGIKSGKYVLIGDTLQSVAPAPAPSTSAVPPPPSSTPVPSSSAVKAAVFVEKPTTSSTPTPTPTPTPSSAPVAASSSSSQAAATSSSPSKPSSGDGDVTAEFPSGTIPCSTFPSAYGAVYVDWLGLEGWIGIQKTPSYSAGAKSISEIHTGVSGGCEKNSFCSYACPPGYQKSQWPSAQGNTGQSIGGLYCNSNGMLELSRPSYKTICQKGAGGVSVKNKLSKNVAVCRTDYPGSESETVPLDCAGGATLPVTNPIASEYYEWEGAATSAQYYINPAGASVSDACKWGTAGSNMGNWAPVNMGVGTTDFGTFLSIFPNAPTNPDGTLDFNIKITGDVTGKCEYKNGQYYTNGVVSPTGCTAGVTKGGSAVFEFS</sequence>
<evidence type="ECO:0000256" key="7">
    <source>
        <dbReference type="ARBA" id="ARBA00023277"/>
    </source>
</evidence>
<name>H0EM25_GLAL7</name>
<proteinExistence type="inferred from homology"/>
<evidence type="ECO:0000256" key="3">
    <source>
        <dbReference type="ARBA" id="ARBA00022512"/>
    </source>
</evidence>
<dbReference type="GO" id="GO:0016798">
    <property type="term" value="F:hydrolase activity, acting on glycosyl bonds"/>
    <property type="evidence" value="ECO:0007669"/>
    <property type="project" value="UniProtKB-KW"/>
</dbReference>
<dbReference type="FunCoup" id="H0EM25">
    <property type="interactions" value="20"/>
</dbReference>
<dbReference type="GO" id="GO:0000272">
    <property type="term" value="P:polysaccharide catabolic process"/>
    <property type="evidence" value="ECO:0007669"/>
    <property type="project" value="UniProtKB-KW"/>
</dbReference>
<evidence type="ECO:0000256" key="1">
    <source>
        <dbReference type="ARBA" id="ARBA00004191"/>
    </source>
</evidence>
<dbReference type="Proteomes" id="UP000005446">
    <property type="component" value="Unassembled WGS sequence"/>
</dbReference>
<feature type="compositionally biased region" description="Low complexity" evidence="11">
    <location>
        <begin position="103"/>
        <end position="125"/>
    </location>
</feature>
<keyword evidence="4" id="KW-0964">Secreted</keyword>
<feature type="region of interest" description="Disordered" evidence="11">
    <location>
        <begin position="86"/>
        <end position="167"/>
    </location>
</feature>
<evidence type="ECO:0000256" key="11">
    <source>
        <dbReference type="SAM" id="MobiDB-lite"/>
    </source>
</evidence>
<keyword evidence="9" id="KW-0961">Cell wall biogenesis/degradation</keyword>
<keyword evidence="3" id="KW-0134">Cell wall</keyword>
<comment type="similarity">
    <text evidence="2">Belongs to the SUN family.</text>
</comment>
<dbReference type="GO" id="GO:0009277">
    <property type="term" value="C:fungal-type cell wall"/>
    <property type="evidence" value="ECO:0007669"/>
    <property type="project" value="TreeGrafter"/>
</dbReference>
<evidence type="ECO:0000256" key="9">
    <source>
        <dbReference type="ARBA" id="ARBA00023316"/>
    </source>
</evidence>
<dbReference type="GO" id="GO:0009986">
    <property type="term" value="C:cell surface"/>
    <property type="evidence" value="ECO:0007669"/>
    <property type="project" value="TreeGrafter"/>
</dbReference>
<dbReference type="Pfam" id="PF03856">
    <property type="entry name" value="SUN"/>
    <property type="match status" value="1"/>
</dbReference>
<dbReference type="PANTHER" id="PTHR31316:SF0">
    <property type="entry name" value="SECRETED BETA-GLUCOSIDASE SIM1-RELATED"/>
    <property type="match status" value="1"/>
</dbReference>
<dbReference type="EMBL" id="AGUE01000083">
    <property type="protein sequence ID" value="EHL00369.1"/>
    <property type="molecule type" value="Genomic_DNA"/>
</dbReference>
<accession>H0EM25</accession>
<keyword evidence="8" id="KW-0326">Glycosidase</keyword>
<evidence type="ECO:0000256" key="8">
    <source>
        <dbReference type="ARBA" id="ARBA00023295"/>
    </source>
</evidence>
<keyword evidence="6" id="KW-0378">Hydrolase</keyword>
<keyword evidence="14" id="KW-1185">Reference proteome</keyword>
<evidence type="ECO:0000256" key="4">
    <source>
        <dbReference type="ARBA" id="ARBA00022525"/>
    </source>
</evidence>
<dbReference type="InParanoid" id="H0EM25"/>
<evidence type="ECO:0008006" key="15">
    <source>
        <dbReference type="Google" id="ProtNLM"/>
    </source>
</evidence>
<evidence type="ECO:0000256" key="12">
    <source>
        <dbReference type="SAM" id="SignalP"/>
    </source>
</evidence>
<feature type="chain" id="PRO_5003532196" description="SUN-domain-containing protein" evidence="12">
    <location>
        <begin position="18"/>
        <end position="440"/>
    </location>
</feature>
<evidence type="ECO:0000256" key="10">
    <source>
        <dbReference type="ARBA" id="ARBA00023326"/>
    </source>
</evidence>
<dbReference type="InterPro" id="IPR005556">
    <property type="entry name" value="SUN"/>
</dbReference>
<comment type="caution">
    <text evidence="13">The sequence shown here is derived from an EMBL/GenBank/DDBJ whole genome shotgun (WGS) entry which is preliminary data.</text>
</comment>
<protein>
    <recommendedName>
        <fullName evidence="15">SUN-domain-containing protein</fullName>
    </recommendedName>
</protein>